<dbReference type="SMART" id="SM00091">
    <property type="entry name" value="PAS"/>
    <property type="match status" value="1"/>
</dbReference>
<dbReference type="InterPro" id="IPR029787">
    <property type="entry name" value="Nucleotide_cyclase"/>
</dbReference>
<dbReference type="CDD" id="cd01949">
    <property type="entry name" value="GGDEF"/>
    <property type="match status" value="1"/>
</dbReference>
<dbReference type="OrthoDB" id="23692at2"/>
<dbReference type="InterPro" id="IPR013767">
    <property type="entry name" value="PAS_fold"/>
</dbReference>
<keyword evidence="6" id="KW-1185">Reference proteome</keyword>
<dbReference type="SUPFAM" id="SSF55073">
    <property type="entry name" value="Nucleotide cyclase"/>
    <property type="match status" value="1"/>
</dbReference>
<dbReference type="CDD" id="cd00130">
    <property type="entry name" value="PAS"/>
    <property type="match status" value="1"/>
</dbReference>
<sequence>MSIPSQRQGATSPPERGRELLARKWSYLLSGAVVVALGRDELDREMRVRLDDLCAAVHAEASGQSPSPQRAERIGEQLVSLGYLTEDGLRVTLDVLGKGLLGLAEFQPVERHAQPIVAVLGALSTGFLAASRRAVFEQQESMQLSLLKAVRDAQWHLKESEARFEEVVTSSSSGILVVDPAGQIVRANAAIGDILGYTTEELAGFALLELVHPASVRVLGEAMLALLENRQERVRQPQRLLRKDGDVARISMTVSLLRGADDQPVHFVAVVEDGTELMLLQSELHRQALHDVSTGLPNRQYFTTHLESALRRADPVRGISVFHLDVDAFGVVCNSLGRPTGERLLVHVSRRLKAVLAREKAMIARFDGDQFAVLVENTATTPDVASTVAELNRELAEPVYFDDRGLAVSVSVGVVRRPPPDWEPEDVMRAAEQALRRAKAGGRGQWALFDEGQDAAERRADALAVAMPGAWEHGEIDVRYRPVVGLADRALVGVAASLHWDRGDDSLDHAGCAEPAERTGLILPLGEWQLATACGQVRWWGQSAGFTASLHVDLTRNQSRDGDLVRRVRRVLDDTGLPASRLVVGMPVAALAESEAVDNLTVLAELGVGTSLVDFGLGPDDLAVAAELPIGSVRVARRLVERQSRGDADYLAELVRLARQAAGEVLVDGLETRAQADWWRAAGVAAGLGSFFGDPLPAGAFPDPIEWYD</sequence>
<protein>
    <submittedName>
        <fullName evidence="5">PAS domain S-box-containing protein/diguanylate cyclase (GGDEF)-like protein</fullName>
    </submittedName>
</protein>
<dbReference type="Pfam" id="PF00563">
    <property type="entry name" value="EAL"/>
    <property type="match status" value="1"/>
</dbReference>
<reference evidence="5 6" key="1">
    <citation type="submission" date="2018-11" db="EMBL/GenBank/DDBJ databases">
        <title>Sequencing the genomes of 1000 actinobacteria strains.</title>
        <authorList>
            <person name="Klenk H.-P."/>
        </authorList>
    </citation>
    <scope>NUCLEOTIDE SEQUENCE [LARGE SCALE GENOMIC DNA]</scope>
    <source>
        <strain evidence="5 6">DSM 44231</strain>
    </source>
</reference>
<dbReference type="InterPro" id="IPR035919">
    <property type="entry name" value="EAL_sf"/>
</dbReference>
<dbReference type="CDD" id="cd01948">
    <property type="entry name" value="EAL"/>
    <property type="match status" value="1"/>
</dbReference>
<dbReference type="InterPro" id="IPR000160">
    <property type="entry name" value="GGDEF_dom"/>
</dbReference>
<organism evidence="5 6">
    <name type="scientific">Saccharothrix texasensis</name>
    <dbReference type="NCBI Taxonomy" id="103734"/>
    <lineage>
        <taxon>Bacteria</taxon>
        <taxon>Bacillati</taxon>
        <taxon>Actinomycetota</taxon>
        <taxon>Actinomycetes</taxon>
        <taxon>Pseudonocardiales</taxon>
        <taxon>Pseudonocardiaceae</taxon>
        <taxon>Saccharothrix</taxon>
    </lineage>
</organism>
<accession>A0A3N1HCZ8</accession>
<dbReference type="InterPro" id="IPR052155">
    <property type="entry name" value="Biofilm_reg_signaling"/>
</dbReference>
<dbReference type="PANTHER" id="PTHR44757">
    <property type="entry name" value="DIGUANYLATE CYCLASE DGCP"/>
    <property type="match status" value="1"/>
</dbReference>
<dbReference type="Proteomes" id="UP000268727">
    <property type="component" value="Unassembled WGS sequence"/>
</dbReference>
<dbReference type="PANTHER" id="PTHR44757:SF2">
    <property type="entry name" value="BIOFILM ARCHITECTURE MAINTENANCE PROTEIN MBAA"/>
    <property type="match status" value="1"/>
</dbReference>
<dbReference type="EMBL" id="RJKM01000001">
    <property type="protein sequence ID" value="ROP40394.1"/>
    <property type="molecule type" value="Genomic_DNA"/>
</dbReference>
<evidence type="ECO:0000259" key="4">
    <source>
        <dbReference type="PROSITE" id="PS50887"/>
    </source>
</evidence>
<name>A0A3N1HCZ8_9PSEU</name>
<dbReference type="Gene3D" id="3.30.450.20">
    <property type="entry name" value="PAS domain"/>
    <property type="match status" value="1"/>
</dbReference>
<feature type="domain" description="EAL" evidence="3">
    <location>
        <begin position="460"/>
        <end position="709"/>
    </location>
</feature>
<dbReference type="Pfam" id="PF00989">
    <property type="entry name" value="PAS"/>
    <property type="match status" value="1"/>
</dbReference>
<dbReference type="AlphaFoldDB" id="A0A3N1HCZ8"/>
<dbReference type="SUPFAM" id="SSF55785">
    <property type="entry name" value="PYP-like sensor domain (PAS domain)"/>
    <property type="match status" value="1"/>
</dbReference>
<dbReference type="SMART" id="SM00267">
    <property type="entry name" value="GGDEF"/>
    <property type="match status" value="1"/>
</dbReference>
<dbReference type="SMART" id="SM00052">
    <property type="entry name" value="EAL"/>
    <property type="match status" value="1"/>
</dbReference>
<feature type="domain" description="PAS" evidence="1">
    <location>
        <begin position="160"/>
        <end position="230"/>
    </location>
</feature>
<dbReference type="SMART" id="SM00086">
    <property type="entry name" value="PAC"/>
    <property type="match status" value="1"/>
</dbReference>
<dbReference type="InterPro" id="IPR043128">
    <property type="entry name" value="Rev_trsase/Diguanyl_cyclase"/>
</dbReference>
<evidence type="ECO:0000259" key="3">
    <source>
        <dbReference type="PROSITE" id="PS50883"/>
    </source>
</evidence>
<dbReference type="InterPro" id="IPR000700">
    <property type="entry name" value="PAS-assoc_C"/>
</dbReference>
<dbReference type="PROSITE" id="PS50113">
    <property type="entry name" value="PAC"/>
    <property type="match status" value="1"/>
</dbReference>
<dbReference type="GO" id="GO:0006355">
    <property type="term" value="P:regulation of DNA-templated transcription"/>
    <property type="evidence" value="ECO:0007669"/>
    <property type="project" value="InterPro"/>
</dbReference>
<gene>
    <name evidence="5" type="ORF">EDD40_5802</name>
</gene>
<dbReference type="InterPro" id="IPR000014">
    <property type="entry name" value="PAS"/>
</dbReference>
<feature type="domain" description="GGDEF" evidence="4">
    <location>
        <begin position="317"/>
        <end position="451"/>
    </location>
</feature>
<feature type="domain" description="PAC" evidence="2">
    <location>
        <begin position="234"/>
        <end position="286"/>
    </location>
</feature>
<evidence type="ECO:0000313" key="6">
    <source>
        <dbReference type="Proteomes" id="UP000268727"/>
    </source>
</evidence>
<evidence type="ECO:0000259" key="1">
    <source>
        <dbReference type="PROSITE" id="PS50112"/>
    </source>
</evidence>
<dbReference type="InterPro" id="IPR035965">
    <property type="entry name" value="PAS-like_dom_sf"/>
</dbReference>
<dbReference type="Gene3D" id="3.30.70.270">
    <property type="match status" value="1"/>
</dbReference>
<dbReference type="InterPro" id="IPR001633">
    <property type="entry name" value="EAL_dom"/>
</dbReference>
<dbReference type="NCBIfam" id="TIGR00229">
    <property type="entry name" value="sensory_box"/>
    <property type="match status" value="1"/>
</dbReference>
<dbReference type="PROSITE" id="PS50883">
    <property type="entry name" value="EAL"/>
    <property type="match status" value="1"/>
</dbReference>
<dbReference type="Gene3D" id="3.20.20.450">
    <property type="entry name" value="EAL domain"/>
    <property type="match status" value="1"/>
</dbReference>
<dbReference type="SUPFAM" id="SSF141868">
    <property type="entry name" value="EAL domain-like"/>
    <property type="match status" value="1"/>
</dbReference>
<proteinExistence type="predicted"/>
<dbReference type="InterPro" id="IPR001610">
    <property type="entry name" value="PAC"/>
</dbReference>
<comment type="caution">
    <text evidence="5">The sequence shown here is derived from an EMBL/GenBank/DDBJ whole genome shotgun (WGS) entry which is preliminary data.</text>
</comment>
<dbReference type="PROSITE" id="PS50112">
    <property type="entry name" value="PAS"/>
    <property type="match status" value="1"/>
</dbReference>
<dbReference type="Pfam" id="PF00990">
    <property type="entry name" value="GGDEF"/>
    <property type="match status" value="1"/>
</dbReference>
<dbReference type="PROSITE" id="PS50887">
    <property type="entry name" value="GGDEF"/>
    <property type="match status" value="1"/>
</dbReference>
<evidence type="ECO:0000313" key="5">
    <source>
        <dbReference type="EMBL" id="ROP40394.1"/>
    </source>
</evidence>
<dbReference type="NCBIfam" id="TIGR00254">
    <property type="entry name" value="GGDEF"/>
    <property type="match status" value="1"/>
</dbReference>
<evidence type="ECO:0000259" key="2">
    <source>
        <dbReference type="PROSITE" id="PS50113"/>
    </source>
</evidence>